<dbReference type="Proteomes" id="UP000886998">
    <property type="component" value="Unassembled WGS sequence"/>
</dbReference>
<reference evidence="1" key="1">
    <citation type="submission" date="2020-08" db="EMBL/GenBank/DDBJ databases">
        <title>Multicomponent nature underlies the extraordinary mechanical properties of spider dragline silk.</title>
        <authorList>
            <person name="Kono N."/>
            <person name="Nakamura H."/>
            <person name="Mori M."/>
            <person name="Yoshida Y."/>
            <person name="Ohtoshi R."/>
            <person name="Malay A.D."/>
            <person name="Moran D.A.P."/>
            <person name="Tomita M."/>
            <person name="Numata K."/>
            <person name="Arakawa K."/>
        </authorList>
    </citation>
    <scope>NUCLEOTIDE SEQUENCE</scope>
</reference>
<dbReference type="OrthoDB" id="6415669at2759"/>
<comment type="caution">
    <text evidence="1">The sequence shown here is derived from an EMBL/GenBank/DDBJ whole genome shotgun (WGS) entry which is preliminary data.</text>
</comment>
<gene>
    <name evidence="1" type="ORF">TNIN_449161</name>
</gene>
<dbReference type="AlphaFoldDB" id="A0A8X7BNF4"/>
<protein>
    <submittedName>
        <fullName evidence="1">Uncharacterized protein</fullName>
    </submittedName>
</protein>
<name>A0A8X7BNF4_9ARAC</name>
<keyword evidence="2" id="KW-1185">Reference proteome</keyword>
<evidence type="ECO:0000313" key="1">
    <source>
        <dbReference type="EMBL" id="GFY37503.1"/>
    </source>
</evidence>
<organism evidence="1 2">
    <name type="scientific">Trichonephila inaurata madagascariensis</name>
    <dbReference type="NCBI Taxonomy" id="2747483"/>
    <lineage>
        <taxon>Eukaryota</taxon>
        <taxon>Metazoa</taxon>
        <taxon>Ecdysozoa</taxon>
        <taxon>Arthropoda</taxon>
        <taxon>Chelicerata</taxon>
        <taxon>Arachnida</taxon>
        <taxon>Araneae</taxon>
        <taxon>Araneomorphae</taxon>
        <taxon>Entelegynae</taxon>
        <taxon>Araneoidea</taxon>
        <taxon>Nephilidae</taxon>
        <taxon>Trichonephila</taxon>
        <taxon>Trichonephila inaurata</taxon>
    </lineage>
</organism>
<dbReference type="EMBL" id="BMAV01000323">
    <property type="protein sequence ID" value="GFY37503.1"/>
    <property type="molecule type" value="Genomic_DNA"/>
</dbReference>
<evidence type="ECO:0000313" key="2">
    <source>
        <dbReference type="Proteomes" id="UP000886998"/>
    </source>
</evidence>
<sequence length="161" mass="18167">MPLICGRPKSVLDIGMGLVRQRKRVALSRKGSSGHTGRTASRWYRRSFVKGRAAINQTPVADCDLLKVSQGIYQKLHYCHRPPLILLGEGSTHATVPPPPRSFRILTDLPSSPGDEWEELLGFKVLRLTNEHDAMNWRKDLFVGLKRGRGAFEDLNGQWHD</sequence>
<proteinExistence type="predicted"/>
<accession>A0A8X7BNF4</accession>